<evidence type="ECO:0000256" key="4">
    <source>
        <dbReference type="ARBA" id="ARBA00022989"/>
    </source>
</evidence>
<accession>A0A240SYM3</accession>
<reference evidence="9" key="1">
    <citation type="submission" date="2022-08" db="UniProtKB">
        <authorList>
            <consortium name="EnsemblMetazoa"/>
        </authorList>
    </citation>
    <scope>IDENTIFICATION</scope>
    <source>
        <strain evidence="9">Israel</strain>
    </source>
</reference>
<comment type="caution">
    <text evidence="8">Lacks conserved residue(s) required for the propagation of feature annotation.</text>
</comment>
<dbReference type="GO" id="GO:0008049">
    <property type="term" value="P:male courtship behavior"/>
    <property type="evidence" value="ECO:0007669"/>
    <property type="project" value="TreeGrafter"/>
</dbReference>
<organism evidence="9 10">
    <name type="scientific">Phlebotomus papatasi</name>
    <name type="common">Sandfly</name>
    <dbReference type="NCBI Taxonomy" id="29031"/>
    <lineage>
        <taxon>Eukaryota</taxon>
        <taxon>Metazoa</taxon>
        <taxon>Ecdysozoa</taxon>
        <taxon>Arthropoda</taxon>
        <taxon>Hexapoda</taxon>
        <taxon>Insecta</taxon>
        <taxon>Pterygota</taxon>
        <taxon>Neoptera</taxon>
        <taxon>Endopterygota</taxon>
        <taxon>Diptera</taxon>
        <taxon>Nematocera</taxon>
        <taxon>Psychodoidea</taxon>
        <taxon>Psychodidae</taxon>
        <taxon>Phlebotomus</taxon>
        <taxon>Phlebotomus</taxon>
    </lineage>
</organism>
<evidence type="ECO:0000256" key="2">
    <source>
        <dbReference type="ARBA" id="ARBA00022475"/>
    </source>
</evidence>
<sequence length="380" mass="43982">MDSQTIFRGILYLFHFAGLCPVSLETSKENPKRIQNILLALWSFVNFALVLTLATVVFINYDSVFSPDSDVGQFNDLVKFVTVILTHATTLAEAILTRSTLLSAWTRLYTVDNLFHQIGIPVTHNRLTFCRKFSTKFLIYLTATLIIELSIIATIQFDITWTRNWIATFLSLLISRMRHLHLTMFVDLIRSRLHIVRKELKQMVVITKNNHFVLKDELTTKRIESRLVQMKKIYGVLWECHGDVNSCFGWSELAALMQNFIQLTCDLYWIYSVLNRNELRSIPQLVLTLIPTFTAIIIMLHSCEKCLNDVRHIGFWLHNIEKDIHNISMDTLMVAAITTYMVIFIQFMPKVDEFDSANETITTTTQYPLTLLDPTRQSSS</sequence>
<comment type="function">
    <text evidence="8">Gustatory receptor which mediates acceptance or avoidance behavior, depending on its substrates.</text>
</comment>
<evidence type="ECO:0000256" key="7">
    <source>
        <dbReference type="ARBA" id="ARBA00023224"/>
    </source>
</evidence>
<dbReference type="VEuPathDB" id="VectorBase:PPAI013106"/>
<evidence type="ECO:0000256" key="8">
    <source>
        <dbReference type="RuleBase" id="RU363108"/>
    </source>
</evidence>
<feature type="transmembrane region" description="Helical" evidence="8">
    <location>
        <begin position="285"/>
        <end position="302"/>
    </location>
</feature>
<dbReference type="Pfam" id="PF08395">
    <property type="entry name" value="7tm_7"/>
    <property type="match status" value="1"/>
</dbReference>
<feature type="transmembrane region" description="Helical" evidence="8">
    <location>
        <begin position="36"/>
        <end position="57"/>
    </location>
</feature>
<dbReference type="EnsemblMetazoa" id="PPAI013106-RA">
    <property type="protein sequence ID" value="PPAI013106-PA"/>
    <property type="gene ID" value="PPAI013106"/>
</dbReference>
<dbReference type="Proteomes" id="UP000092462">
    <property type="component" value="Unassembled WGS sequence"/>
</dbReference>
<dbReference type="GO" id="GO:0030425">
    <property type="term" value="C:dendrite"/>
    <property type="evidence" value="ECO:0007669"/>
    <property type="project" value="TreeGrafter"/>
</dbReference>
<dbReference type="GO" id="GO:0007165">
    <property type="term" value="P:signal transduction"/>
    <property type="evidence" value="ECO:0007669"/>
    <property type="project" value="UniProtKB-KW"/>
</dbReference>
<keyword evidence="4 8" id="KW-1133">Transmembrane helix</keyword>
<comment type="subcellular location">
    <subcellularLocation>
        <location evidence="1 8">Cell membrane</location>
        <topology evidence="1 8">Multi-pass membrane protein</topology>
    </subcellularLocation>
</comment>
<evidence type="ECO:0000313" key="9">
    <source>
        <dbReference type="EnsemblMetazoa" id="PPAI013106-PA"/>
    </source>
</evidence>
<name>A0A240SYM3_PHLPP</name>
<evidence type="ECO:0000256" key="3">
    <source>
        <dbReference type="ARBA" id="ARBA00022692"/>
    </source>
</evidence>
<evidence type="ECO:0000313" key="10">
    <source>
        <dbReference type="Proteomes" id="UP000092462"/>
    </source>
</evidence>
<keyword evidence="3 8" id="KW-0812">Transmembrane</keyword>
<dbReference type="GO" id="GO:0050909">
    <property type="term" value="P:sensory perception of taste"/>
    <property type="evidence" value="ECO:0007669"/>
    <property type="project" value="InterPro"/>
</dbReference>
<proteinExistence type="inferred from homology"/>
<keyword evidence="2 8" id="KW-1003">Cell membrane</keyword>
<dbReference type="GO" id="GO:0030424">
    <property type="term" value="C:axon"/>
    <property type="evidence" value="ECO:0007669"/>
    <property type="project" value="TreeGrafter"/>
</dbReference>
<evidence type="ECO:0000256" key="6">
    <source>
        <dbReference type="ARBA" id="ARBA00023170"/>
    </source>
</evidence>
<comment type="similarity">
    <text evidence="8">Belongs to the insect chemoreceptor superfamily. Gustatory receptor (GR) family.</text>
</comment>
<keyword evidence="7 8" id="KW-0807">Transducer</keyword>
<dbReference type="GO" id="GO:0007635">
    <property type="term" value="P:chemosensory behavior"/>
    <property type="evidence" value="ECO:0007669"/>
    <property type="project" value="TreeGrafter"/>
</dbReference>
<keyword evidence="10" id="KW-1185">Reference proteome</keyword>
<keyword evidence="6 8" id="KW-0675">Receptor</keyword>
<dbReference type="EMBL" id="AJVK01001404">
    <property type="status" value="NOT_ANNOTATED_CDS"/>
    <property type="molecule type" value="Genomic_DNA"/>
</dbReference>
<evidence type="ECO:0000256" key="1">
    <source>
        <dbReference type="ARBA" id="ARBA00004651"/>
    </source>
</evidence>
<dbReference type="EMBL" id="AJVK01001403">
    <property type="status" value="NOT_ANNOTATED_CDS"/>
    <property type="molecule type" value="Genomic_DNA"/>
</dbReference>
<dbReference type="PANTHER" id="PTHR21143">
    <property type="entry name" value="INVERTEBRATE GUSTATORY RECEPTOR"/>
    <property type="match status" value="1"/>
</dbReference>
<feature type="transmembrane region" description="Helical" evidence="8">
    <location>
        <begin position="77"/>
        <end position="97"/>
    </location>
</feature>
<dbReference type="InterPro" id="IPR013604">
    <property type="entry name" value="7TM_chemorcpt"/>
</dbReference>
<keyword evidence="5 8" id="KW-0472">Membrane</keyword>
<dbReference type="GO" id="GO:0005886">
    <property type="term" value="C:plasma membrane"/>
    <property type="evidence" value="ECO:0007669"/>
    <property type="project" value="UniProtKB-SubCell"/>
</dbReference>
<evidence type="ECO:0000256" key="5">
    <source>
        <dbReference type="ARBA" id="ARBA00023136"/>
    </source>
</evidence>
<dbReference type="AlphaFoldDB" id="A0A240SYM3"/>
<feature type="transmembrane region" description="Helical" evidence="8">
    <location>
        <begin position="137"/>
        <end position="159"/>
    </location>
</feature>
<protein>
    <recommendedName>
        <fullName evidence="8">Gustatory receptor</fullName>
    </recommendedName>
</protein>
<dbReference type="GO" id="GO:0043025">
    <property type="term" value="C:neuronal cell body"/>
    <property type="evidence" value="ECO:0007669"/>
    <property type="project" value="TreeGrafter"/>
</dbReference>
<dbReference type="PANTHER" id="PTHR21143:SF104">
    <property type="entry name" value="GUSTATORY RECEPTOR 8A-RELATED"/>
    <property type="match status" value="1"/>
</dbReference>